<dbReference type="EMBL" id="CP017755">
    <property type="protein sequence ID" value="AOZ08444.1"/>
    <property type="molecule type" value="Genomic_DNA"/>
</dbReference>
<evidence type="ECO:0000313" key="3">
    <source>
        <dbReference type="Proteomes" id="UP000177515"/>
    </source>
</evidence>
<dbReference type="SUPFAM" id="SSF52540">
    <property type="entry name" value="P-loop containing nucleoside triphosphate hydrolases"/>
    <property type="match status" value="1"/>
</dbReference>
<feature type="domain" description="Pilus assembly protein TadZ N-terminal" evidence="1">
    <location>
        <begin position="12"/>
        <end position="123"/>
    </location>
</feature>
<dbReference type="InterPro" id="IPR027417">
    <property type="entry name" value="P-loop_NTPase"/>
</dbReference>
<dbReference type="InterPro" id="IPR031580">
    <property type="entry name" value="TadZ_N"/>
</dbReference>
<keyword evidence="3" id="KW-1185">Reference proteome</keyword>
<gene>
    <name evidence="2" type="ORF">BKK80_21030</name>
</gene>
<protein>
    <submittedName>
        <fullName evidence="2">Pilus assembly protein</fullName>
    </submittedName>
</protein>
<dbReference type="PANTHER" id="PTHR43384:SF13">
    <property type="entry name" value="SLR0110 PROTEIN"/>
    <property type="match status" value="1"/>
</dbReference>
<dbReference type="Gene3D" id="3.40.50.300">
    <property type="entry name" value="P-loop containing nucleotide triphosphate hydrolases"/>
    <property type="match status" value="1"/>
</dbReference>
<dbReference type="InterPro" id="IPR050625">
    <property type="entry name" value="ParA/MinD_ATPase"/>
</dbReference>
<dbReference type="RefSeq" id="WP_071071069.1">
    <property type="nucleotide sequence ID" value="NZ_CP017755.1"/>
</dbReference>
<evidence type="ECO:0000313" key="2">
    <source>
        <dbReference type="EMBL" id="AOZ08444.1"/>
    </source>
</evidence>
<dbReference type="PANTHER" id="PTHR43384">
    <property type="entry name" value="SEPTUM SITE-DETERMINING PROTEIN MIND HOMOLOG, CHLOROPLASTIC-RELATED"/>
    <property type="match status" value="1"/>
</dbReference>
<proteinExistence type="predicted"/>
<dbReference type="Proteomes" id="UP000177515">
    <property type="component" value="Chromosome 2"/>
</dbReference>
<accession>A0ABM6F9W1</accession>
<dbReference type="Gene3D" id="3.40.50.2300">
    <property type="match status" value="1"/>
</dbReference>
<reference evidence="2 3" key="1">
    <citation type="submission" date="2016-10" db="EMBL/GenBank/DDBJ databases">
        <title>Complete genome sequences of three Cupriavidus strains isolated from various Malaysian environments.</title>
        <authorList>
            <person name="Abdullah A.A.-A."/>
            <person name="Shafie N.A.H."/>
            <person name="Lau N.S."/>
        </authorList>
    </citation>
    <scope>NUCLEOTIDE SEQUENCE [LARGE SCALE GENOMIC DNA]</scope>
    <source>
        <strain evidence="2 3">USMAA1020</strain>
    </source>
</reference>
<sequence>MDYFLLNSPQGGLAQWLGGVLHGAGTLLLVDGAQESFVDKITTANPALVFLDFSPAQAADSARLAAQLGRLFPTVPLVAVGNAAEPAAPLAALRAGMKDFVDIGAPAQEAMEVIRRLLAARLQVQVPALVAEPSRRGKVLAVLGARAGVGTSTLAVNLATAVRRGSGAEVLLLDLGLPARDGALYMNISPGFHFVEAVRNLRRFDQVFVQTALARHANGVSVLPLPTTLAELRDISYSEALALLERLRGFFDLQVIDLGGFSNADFMAQIVKAADTVMMVTEQSVGAIVSAAELVQELKKRDVEREDIELVVSRFDARLGLEAGEIAQRVGMSGAVELPDRREALVLAMNRGALLADDKPGDPYMLALGGLTEQLGFRAPRASQASLLHKLKDRLPDALRAVRVARTGN</sequence>
<dbReference type="Pfam" id="PF16968">
    <property type="entry name" value="TadZ_N"/>
    <property type="match status" value="1"/>
</dbReference>
<evidence type="ECO:0000259" key="1">
    <source>
        <dbReference type="Pfam" id="PF16968"/>
    </source>
</evidence>
<organism evidence="2 3">
    <name type="scientific">Cupriavidus malaysiensis</name>
    <dbReference type="NCBI Taxonomy" id="367825"/>
    <lineage>
        <taxon>Bacteria</taxon>
        <taxon>Pseudomonadati</taxon>
        <taxon>Pseudomonadota</taxon>
        <taxon>Betaproteobacteria</taxon>
        <taxon>Burkholderiales</taxon>
        <taxon>Burkholderiaceae</taxon>
        <taxon>Cupriavidus</taxon>
    </lineage>
</organism>
<name>A0ABM6F9W1_9BURK</name>